<dbReference type="Proteomes" id="UP000092634">
    <property type="component" value="Unassembled WGS sequence"/>
</dbReference>
<feature type="chain" id="PRO_5009214627" description="Lipoprotein" evidence="1">
    <location>
        <begin position="28"/>
        <end position="190"/>
    </location>
</feature>
<reference evidence="2 3" key="1">
    <citation type="submission" date="2016-10" db="EMBL/GenBank/DDBJ databases">
        <title>Updated version of Genome Assembly of Janthinobacterium lividum ERGS5:01.</title>
        <authorList>
            <person name="Kumar R."/>
            <person name="Acharya V."/>
            <person name="Singh D."/>
        </authorList>
    </citation>
    <scope>NUCLEOTIDE SEQUENCE [LARGE SCALE GENOMIC DNA]</scope>
    <source>
        <strain evidence="2 3">ERGS5:01</strain>
    </source>
</reference>
<name>A0A1E8PRI4_9BURK</name>
<dbReference type="PROSITE" id="PS51257">
    <property type="entry name" value="PROKAR_LIPOPROTEIN"/>
    <property type="match status" value="1"/>
</dbReference>
<feature type="signal peptide" evidence="1">
    <location>
        <begin position="1"/>
        <end position="27"/>
    </location>
</feature>
<comment type="caution">
    <text evidence="2">The sequence shown here is derived from an EMBL/GenBank/DDBJ whole genome shotgun (WGS) entry which is preliminary data.</text>
</comment>
<proteinExistence type="predicted"/>
<organism evidence="2 3">
    <name type="scientific">Janthinobacterium lividum</name>
    <dbReference type="NCBI Taxonomy" id="29581"/>
    <lineage>
        <taxon>Bacteria</taxon>
        <taxon>Pseudomonadati</taxon>
        <taxon>Pseudomonadota</taxon>
        <taxon>Betaproteobacteria</taxon>
        <taxon>Burkholderiales</taxon>
        <taxon>Oxalobacteraceae</taxon>
        <taxon>Janthinobacterium</taxon>
    </lineage>
</organism>
<protein>
    <recommendedName>
        <fullName evidence="4">Lipoprotein</fullName>
    </recommendedName>
</protein>
<evidence type="ECO:0008006" key="4">
    <source>
        <dbReference type="Google" id="ProtNLM"/>
    </source>
</evidence>
<evidence type="ECO:0000313" key="3">
    <source>
        <dbReference type="Proteomes" id="UP000092634"/>
    </source>
</evidence>
<accession>A0A1E8PRI4</accession>
<gene>
    <name evidence="2" type="ORF">BA896_003760</name>
</gene>
<evidence type="ECO:0000256" key="1">
    <source>
        <dbReference type="SAM" id="SignalP"/>
    </source>
</evidence>
<dbReference type="EMBL" id="MAQB02000001">
    <property type="protein sequence ID" value="OFJ48229.1"/>
    <property type="molecule type" value="Genomic_DNA"/>
</dbReference>
<evidence type="ECO:0000313" key="2">
    <source>
        <dbReference type="EMBL" id="OFJ48229.1"/>
    </source>
</evidence>
<sequence>MQRILTLSSLAATGLLLAACASPGVPAGLQAGQAVAIVNSLSWDNPLTGKRDGVRTSWPIKDGRLAPEYFPLAQLKQCVADGKPCAWGVMRAQRSAPTLAYADGGVDFAVSVSIDVARRQDARQGEMHTAMAIPQDVAALAGRQQLQPSWKLKYGKVEQVELDYGVRYQVCVQRYDAAGKAIDTCAIPFI</sequence>
<dbReference type="AlphaFoldDB" id="A0A1E8PRI4"/>
<keyword evidence="1" id="KW-0732">Signal</keyword>